<protein>
    <submittedName>
        <fullName evidence="11">Flagellar motor protein MotD</fullName>
    </submittedName>
</protein>
<dbReference type="EMBL" id="JAXGFP010000007">
    <property type="protein sequence ID" value="MEG3184948.1"/>
    <property type="molecule type" value="Genomic_DNA"/>
</dbReference>
<comment type="caution">
    <text evidence="11">The sequence shown here is derived from an EMBL/GenBank/DDBJ whole genome shotgun (WGS) entry which is preliminary data.</text>
</comment>
<keyword evidence="6 7" id="KW-0472">Membrane</keyword>
<dbReference type="NCBIfam" id="NF006541">
    <property type="entry name" value="PRK09038.1"/>
    <property type="match status" value="1"/>
</dbReference>
<evidence type="ECO:0000256" key="3">
    <source>
        <dbReference type="ARBA" id="ARBA00022475"/>
    </source>
</evidence>
<dbReference type="Gene3D" id="3.30.1330.60">
    <property type="entry name" value="OmpA-like domain"/>
    <property type="match status" value="1"/>
</dbReference>
<evidence type="ECO:0000256" key="6">
    <source>
        <dbReference type="ARBA" id="ARBA00023136"/>
    </source>
</evidence>
<dbReference type="PANTHER" id="PTHR30329">
    <property type="entry name" value="STATOR ELEMENT OF FLAGELLAR MOTOR COMPLEX"/>
    <property type="match status" value="1"/>
</dbReference>
<feature type="compositionally biased region" description="Low complexity" evidence="8">
    <location>
        <begin position="116"/>
        <end position="134"/>
    </location>
</feature>
<feature type="region of interest" description="Disordered" evidence="8">
    <location>
        <begin position="76"/>
        <end position="97"/>
    </location>
</feature>
<evidence type="ECO:0000256" key="2">
    <source>
        <dbReference type="ARBA" id="ARBA00008914"/>
    </source>
</evidence>
<name>A0ABU7Z1K5_9GAMM</name>
<evidence type="ECO:0000259" key="10">
    <source>
        <dbReference type="PROSITE" id="PS51123"/>
    </source>
</evidence>
<keyword evidence="4 9" id="KW-0812">Transmembrane</keyword>
<feature type="domain" description="OmpA-like" evidence="10">
    <location>
        <begin position="167"/>
        <end position="287"/>
    </location>
</feature>
<reference evidence="11 12" key="1">
    <citation type="journal article" date="2016" name="Int. J. Syst. Evol. Microbiol.">
        <title>Lysobacter erysipheiresistens sp. nov., an antagonist of powdery mildew, isolated from tobacco-cultivated soil.</title>
        <authorList>
            <person name="Xie B."/>
            <person name="Li T."/>
            <person name="Lin X."/>
            <person name="Wang C.J."/>
            <person name="Chen Y.J."/>
            <person name="Liu W.J."/>
            <person name="Zhao Z.W."/>
        </authorList>
    </citation>
    <scope>NUCLEOTIDE SEQUENCE [LARGE SCALE GENOMIC DNA]</scope>
    <source>
        <strain evidence="11 12">RS-LYSO-3</strain>
    </source>
</reference>
<dbReference type="CDD" id="cd07185">
    <property type="entry name" value="OmpA_C-like"/>
    <property type="match status" value="1"/>
</dbReference>
<gene>
    <name evidence="11" type="primary">motD</name>
    <name evidence="11" type="ORF">SNE34_13120</name>
</gene>
<dbReference type="PANTHER" id="PTHR30329:SF20">
    <property type="entry name" value="EXPORTED PROTEIN"/>
    <property type="match status" value="1"/>
</dbReference>
<dbReference type="SUPFAM" id="SSF103088">
    <property type="entry name" value="OmpA-like"/>
    <property type="match status" value="1"/>
</dbReference>
<evidence type="ECO:0000256" key="8">
    <source>
        <dbReference type="SAM" id="MobiDB-lite"/>
    </source>
</evidence>
<accession>A0ABU7Z1K5</accession>
<keyword evidence="11" id="KW-0282">Flagellum</keyword>
<organism evidence="11 12">
    <name type="scientific">Novilysobacter erysipheiresistens</name>
    <dbReference type="NCBI Taxonomy" id="1749332"/>
    <lineage>
        <taxon>Bacteria</taxon>
        <taxon>Pseudomonadati</taxon>
        <taxon>Pseudomonadota</taxon>
        <taxon>Gammaproteobacteria</taxon>
        <taxon>Lysobacterales</taxon>
        <taxon>Lysobacteraceae</taxon>
        <taxon>Novilysobacter</taxon>
    </lineage>
</organism>
<dbReference type="PROSITE" id="PS51123">
    <property type="entry name" value="OMPA_2"/>
    <property type="match status" value="1"/>
</dbReference>
<sequence length="336" mass="35700">MARRQHHEEHTNHEAWAIPYADLMTLLLAFFVVMYAISSLNEGKYRVLADALSSAFGGQPRAIRPIQLGATQLRGSSFDRPSLQTPDSKNGPAAASPINAPRMLQVLDIPTFGHQARATPADSTSAASDAARAQARQHEQLHSIGKRIQDALSDLVRQKLVTVRRANAFLEVEIQSDILFASGAAAPSPLAIDTVRRLAQILRDEPNAVRVEGYTDNQPIHTVRFPSNWELAAARAGNVVHELVAAGVAPDRLAVVGYGEHQPVADNATIEGRNANRRVLLVILADPLGPDAVTDPLPPLIAGEAPATAPAGDARAVTELALPTVVSGSTSSLGAP</sequence>
<dbReference type="InterPro" id="IPR050330">
    <property type="entry name" value="Bact_OuterMem_StrucFunc"/>
</dbReference>
<evidence type="ECO:0000313" key="12">
    <source>
        <dbReference type="Proteomes" id="UP001355056"/>
    </source>
</evidence>
<feature type="transmembrane region" description="Helical" evidence="9">
    <location>
        <begin position="17"/>
        <end position="37"/>
    </location>
</feature>
<feature type="region of interest" description="Disordered" evidence="8">
    <location>
        <begin position="116"/>
        <end position="139"/>
    </location>
</feature>
<evidence type="ECO:0000313" key="11">
    <source>
        <dbReference type="EMBL" id="MEG3184948.1"/>
    </source>
</evidence>
<evidence type="ECO:0000256" key="7">
    <source>
        <dbReference type="PROSITE-ProRule" id="PRU00473"/>
    </source>
</evidence>
<dbReference type="Pfam" id="PF13677">
    <property type="entry name" value="MotB_plug"/>
    <property type="match status" value="1"/>
</dbReference>
<dbReference type="RefSeq" id="WP_332617958.1">
    <property type="nucleotide sequence ID" value="NZ_JAXGFP010000007.1"/>
</dbReference>
<dbReference type="Proteomes" id="UP001355056">
    <property type="component" value="Unassembled WGS sequence"/>
</dbReference>
<proteinExistence type="inferred from homology"/>
<evidence type="ECO:0000256" key="4">
    <source>
        <dbReference type="ARBA" id="ARBA00022692"/>
    </source>
</evidence>
<evidence type="ECO:0000256" key="9">
    <source>
        <dbReference type="SAM" id="Phobius"/>
    </source>
</evidence>
<comment type="similarity">
    <text evidence="2">Belongs to the MotB family.</text>
</comment>
<keyword evidence="11" id="KW-0969">Cilium</keyword>
<evidence type="ECO:0000256" key="5">
    <source>
        <dbReference type="ARBA" id="ARBA00022989"/>
    </source>
</evidence>
<evidence type="ECO:0000256" key="1">
    <source>
        <dbReference type="ARBA" id="ARBA00004162"/>
    </source>
</evidence>
<dbReference type="Pfam" id="PF00691">
    <property type="entry name" value="OmpA"/>
    <property type="match status" value="1"/>
</dbReference>
<keyword evidence="3" id="KW-1003">Cell membrane</keyword>
<dbReference type="InterPro" id="IPR006665">
    <property type="entry name" value="OmpA-like"/>
</dbReference>
<keyword evidence="12" id="KW-1185">Reference proteome</keyword>
<dbReference type="InterPro" id="IPR036737">
    <property type="entry name" value="OmpA-like_sf"/>
</dbReference>
<keyword evidence="5 9" id="KW-1133">Transmembrane helix</keyword>
<dbReference type="InterPro" id="IPR025713">
    <property type="entry name" value="MotB-like_N_dom"/>
</dbReference>
<keyword evidence="11" id="KW-0966">Cell projection</keyword>
<comment type="subcellular location">
    <subcellularLocation>
        <location evidence="1">Cell membrane</location>
        <topology evidence="1">Single-pass membrane protein</topology>
    </subcellularLocation>
</comment>